<dbReference type="EMBL" id="JAOTJC010000007">
    <property type="protein sequence ID" value="MCU7554666.1"/>
    <property type="molecule type" value="Genomic_DNA"/>
</dbReference>
<proteinExistence type="predicted"/>
<evidence type="ECO:0000259" key="1">
    <source>
        <dbReference type="Pfam" id="PF08708"/>
    </source>
</evidence>
<dbReference type="Proteomes" id="UP001209257">
    <property type="component" value="Unassembled WGS sequence"/>
</dbReference>
<accession>A0ABT2VQZ3</accession>
<dbReference type="Pfam" id="PF03090">
    <property type="entry name" value="Replicase"/>
    <property type="match status" value="1"/>
</dbReference>
<sequence>MTAARRIDDYAEEIGYSDPKSNLNRILKKAPYYPRCSNNKTSVDQKPAEYAVRQPYMQVNRADMVSWLVFDIDDPNAARAREIFPQFYWEAAGLPEPNIVVSKKPRPDEKQTVGGCHLFYAIVPVCTSEKARKHPQDYMRSVYKAMGQRIGNDPAFTPFGKRVVKTPGHPEWRTWDIHDHVYELGELADSIELECTNYFTETKLVDYSNDASRHCLLFDEVRRYAYNIVKDFRKNSTLPNFEAELLVYAKEKNTFGERGFNANLTISQVKATVKSISTWTWNKYTGSGRVRGVMNLFSRSDLSTREKRRLSSLRTAEIRSSSSAEKVRHAAERLLKKGARLSLVDIAKNAGLSRQTVAKYKTSINQAANSNIIPLKSLFRKTVKFGAHQIPSLRLSTEDTVVKSITTNESPDGSLSLGHTKANHEGNNYLYWCCD</sequence>
<reference evidence="3" key="1">
    <citation type="submission" date="2023-07" db="EMBL/GenBank/DDBJ databases">
        <title>Study on multiphase classification of strain Alteromonas salexigens isolated from the Yellow Sea.</title>
        <authorList>
            <person name="Sun L."/>
        </authorList>
    </citation>
    <scope>NUCLEOTIDE SEQUENCE [LARGE SCALE GENOMIC DNA]</scope>
    <source>
        <strain evidence="3">ASW11-19</strain>
    </source>
</reference>
<comment type="caution">
    <text evidence="2">The sequence shown here is derived from an EMBL/GenBank/DDBJ whole genome shotgun (WGS) entry which is preliminary data.</text>
</comment>
<dbReference type="InterPro" id="IPR004322">
    <property type="entry name" value="Plasmid_replicase_bac"/>
</dbReference>
<organism evidence="2 3">
    <name type="scientific">Alteromonas salexigens</name>
    <dbReference type="NCBI Taxonomy" id="2982530"/>
    <lineage>
        <taxon>Bacteria</taxon>
        <taxon>Pseudomonadati</taxon>
        <taxon>Pseudomonadota</taxon>
        <taxon>Gammaproteobacteria</taxon>
        <taxon>Alteromonadales</taxon>
        <taxon>Alteromonadaceae</taxon>
        <taxon>Alteromonas/Salinimonas group</taxon>
        <taxon>Alteromonas</taxon>
    </lineage>
</organism>
<feature type="domain" description="Primase C-terminal 1" evidence="1">
    <location>
        <begin position="210"/>
        <end position="282"/>
    </location>
</feature>
<gene>
    <name evidence="2" type="ORF">OCL06_08645</name>
</gene>
<dbReference type="Pfam" id="PF08708">
    <property type="entry name" value="PriCT_1"/>
    <property type="match status" value="1"/>
</dbReference>
<keyword evidence="3" id="KW-1185">Reference proteome</keyword>
<name>A0ABT2VQZ3_9ALTE</name>
<evidence type="ECO:0000313" key="2">
    <source>
        <dbReference type="EMBL" id="MCU7554666.1"/>
    </source>
</evidence>
<dbReference type="RefSeq" id="WP_262993509.1">
    <property type="nucleotide sequence ID" value="NZ_JAOTJC010000007.1"/>
</dbReference>
<evidence type="ECO:0000313" key="3">
    <source>
        <dbReference type="Proteomes" id="UP001209257"/>
    </source>
</evidence>
<dbReference type="Gene3D" id="1.10.340.50">
    <property type="match status" value="1"/>
</dbReference>
<dbReference type="InterPro" id="IPR014820">
    <property type="entry name" value="PriCT_1"/>
</dbReference>
<protein>
    <submittedName>
        <fullName evidence="2">Replication initiation protein</fullName>
    </submittedName>
</protein>